<sequence length="230" mass="27388">MMKFKYKGKEYQVEEPTVEMWSKLVLLQDWTDEREFCMKLLSFTTGLTEEEIENSDYMEVVKLSTEISTFLTQDGDKFYNEFSFNGKNYRFLDLPNLTFGEFIDIDTYLNKEPHEKKKDMPLMMAMLYRELDENGNYKPYNSKELLTKAEEFKKLPVKYVRGSTNFFFHLGKTLQGNFKGSFWLKLRLTIKMLWILVKFVPLISFGAGSLLLSRWRTKILQKSKKLLNIR</sequence>
<name>A0A6J5M6A3_9CAUD</name>
<accession>A0A6J5M6A3</accession>
<protein>
    <submittedName>
        <fullName evidence="2">Uncharacterized protein</fullName>
    </submittedName>
</protein>
<dbReference type="EMBL" id="LR796395">
    <property type="protein sequence ID" value="CAB4141661.1"/>
    <property type="molecule type" value="Genomic_DNA"/>
</dbReference>
<keyword evidence="1" id="KW-1133">Transmembrane helix</keyword>
<keyword evidence="1" id="KW-0472">Membrane</keyword>
<organism evidence="2">
    <name type="scientific">uncultured Caudovirales phage</name>
    <dbReference type="NCBI Taxonomy" id="2100421"/>
    <lineage>
        <taxon>Viruses</taxon>
        <taxon>Duplodnaviria</taxon>
        <taxon>Heunggongvirae</taxon>
        <taxon>Uroviricota</taxon>
        <taxon>Caudoviricetes</taxon>
        <taxon>Peduoviridae</taxon>
        <taxon>Maltschvirus</taxon>
        <taxon>Maltschvirus maltsch</taxon>
    </lineage>
</organism>
<evidence type="ECO:0000256" key="1">
    <source>
        <dbReference type="SAM" id="Phobius"/>
    </source>
</evidence>
<proteinExistence type="predicted"/>
<feature type="transmembrane region" description="Helical" evidence="1">
    <location>
        <begin position="192"/>
        <end position="212"/>
    </location>
</feature>
<gene>
    <name evidence="2" type="ORF">UFOVP424_2</name>
</gene>
<reference evidence="2" key="1">
    <citation type="submission" date="2020-04" db="EMBL/GenBank/DDBJ databases">
        <authorList>
            <person name="Chiriac C."/>
            <person name="Salcher M."/>
            <person name="Ghai R."/>
            <person name="Kavagutti S V."/>
        </authorList>
    </citation>
    <scope>NUCLEOTIDE SEQUENCE</scope>
</reference>
<keyword evidence="1" id="KW-0812">Transmembrane</keyword>
<evidence type="ECO:0000313" key="2">
    <source>
        <dbReference type="EMBL" id="CAB4141661.1"/>
    </source>
</evidence>